<evidence type="ECO:0008006" key="3">
    <source>
        <dbReference type="Google" id="ProtNLM"/>
    </source>
</evidence>
<evidence type="ECO:0000313" key="1">
    <source>
        <dbReference type="EMBL" id="UGO51458.1"/>
    </source>
</evidence>
<dbReference type="Gene3D" id="3.40.50.300">
    <property type="entry name" value="P-loop containing nucleotide triphosphate hydrolases"/>
    <property type="match status" value="1"/>
</dbReference>
<organism evidence="1 2">
    <name type="scientific">Serratia phage vB_SmaS_Tlacuache</name>
    <dbReference type="NCBI Taxonomy" id="2894809"/>
    <lineage>
        <taxon>Viruses</taxon>
        <taxon>Duplodnaviria</taxon>
        <taxon>Heunggongvirae</taxon>
        <taxon>Uroviricota</taxon>
        <taxon>Caudoviricetes</taxon>
        <taxon>Serbinvirus</taxon>
        <taxon>Serbinvirus tlacuache</taxon>
    </lineage>
</organism>
<keyword evidence="2" id="KW-1185">Reference proteome</keyword>
<sequence>MIILEGPDNSGKSTLGHLLSASLEVPLIHSQRCDTSMAESLGMTSEEMCYTHALNQLNPEMIIRDRTYTISEWVYGNVVRNKSDMGQKLHQQAILNLYYRRYPIIYCRPNNATILRNNGREQMPGVLERHNDIIKAYDQLMEEFRIMGLPVIYYDWQNPGATESILLKVKKHFDEYRRKKVSSMYITGVRE</sequence>
<dbReference type="EMBL" id="OK499995">
    <property type="protein sequence ID" value="UGO51458.1"/>
    <property type="molecule type" value="Genomic_DNA"/>
</dbReference>
<dbReference type="SUPFAM" id="SSF52540">
    <property type="entry name" value="P-loop containing nucleoside triphosphate hydrolases"/>
    <property type="match status" value="1"/>
</dbReference>
<evidence type="ECO:0000313" key="2">
    <source>
        <dbReference type="Proteomes" id="UP000827875"/>
    </source>
</evidence>
<dbReference type="InterPro" id="IPR027417">
    <property type="entry name" value="P-loop_NTPase"/>
</dbReference>
<reference evidence="1" key="1">
    <citation type="submission" date="2021-10" db="EMBL/GenBank/DDBJ databases">
        <authorList>
            <person name="Todd Z."/>
            <person name="Wilkey A."/>
            <person name="Mckay W."/>
            <person name="Sharma R."/>
            <person name="Grose J.H."/>
        </authorList>
    </citation>
    <scope>NUCLEOTIDE SEQUENCE</scope>
</reference>
<proteinExistence type="predicted"/>
<gene>
    <name evidence="1" type="ORF">TLACUACHE_44</name>
</gene>
<dbReference type="Proteomes" id="UP000827875">
    <property type="component" value="Segment"/>
</dbReference>
<accession>A0AAE8YVF6</accession>
<name>A0AAE8YVF6_9CAUD</name>
<protein>
    <recommendedName>
        <fullName evidence="3">Thymidylate kinase</fullName>
    </recommendedName>
</protein>